<dbReference type="RefSeq" id="WP_015728852.1">
    <property type="nucleotide sequence ID" value="NZ_BAAFHP010000001.1"/>
</dbReference>
<dbReference type="EMBL" id="QEIT01000054">
    <property type="protein sequence ID" value="PWZ73785.1"/>
    <property type="molecule type" value="Genomic_DNA"/>
</dbReference>
<dbReference type="Proteomes" id="UP000246800">
    <property type="component" value="Unassembled WGS sequence"/>
</dbReference>
<dbReference type="EMBL" id="CP066884">
    <property type="protein sequence ID" value="QQM97638.1"/>
    <property type="molecule type" value="Genomic_DNA"/>
</dbReference>
<sequence length="94" mass="10865">MKKLMKINTSHHQFGYDEKPTGLVLGELVHFYDAFNREGYTMDIYINGSDTPIDSVSLNKLMLDRATKTYYEGAHFMALLKKCATYYSRKSKNV</sequence>
<dbReference type="AlphaFoldDB" id="A0A2P4NIF6"/>
<keyword evidence="1" id="KW-0645">Protease</keyword>
<dbReference type="SUPFAM" id="SSF52317">
    <property type="entry name" value="Class I glutamine amidotransferase-like"/>
    <property type="match status" value="1"/>
</dbReference>
<evidence type="ECO:0000313" key="3">
    <source>
        <dbReference type="Proteomes" id="UP000246800"/>
    </source>
</evidence>
<dbReference type="GO" id="GO:0008233">
    <property type="term" value="F:peptidase activity"/>
    <property type="evidence" value="ECO:0007669"/>
    <property type="project" value="UniProtKB-KW"/>
</dbReference>
<organism evidence="1 3">
    <name type="scientific">Staphylococcus pseudintermedius</name>
    <dbReference type="NCBI Taxonomy" id="283734"/>
    <lineage>
        <taxon>Bacteria</taxon>
        <taxon>Bacillati</taxon>
        <taxon>Bacillota</taxon>
        <taxon>Bacilli</taxon>
        <taxon>Bacillales</taxon>
        <taxon>Staphylococcaceae</taxon>
        <taxon>Staphylococcus</taxon>
        <taxon>Staphylococcus intermedius group</taxon>
    </lineage>
</organism>
<dbReference type="GO" id="GO:0006508">
    <property type="term" value="P:proteolysis"/>
    <property type="evidence" value="ECO:0007669"/>
    <property type="project" value="UniProtKB-KW"/>
</dbReference>
<keyword evidence="1" id="KW-0378">Hydrolase</keyword>
<dbReference type="InterPro" id="IPR029062">
    <property type="entry name" value="Class_I_gatase-like"/>
</dbReference>
<dbReference type="Proteomes" id="UP000595859">
    <property type="component" value="Chromosome"/>
</dbReference>
<accession>A0A2P4NIF6</accession>
<evidence type="ECO:0000313" key="4">
    <source>
        <dbReference type="Proteomes" id="UP000595859"/>
    </source>
</evidence>
<evidence type="ECO:0000313" key="2">
    <source>
        <dbReference type="EMBL" id="QQM97638.1"/>
    </source>
</evidence>
<protein>
    <submittedName>
        <fullName evidence="1">Protease</fullName>
    </submittedName>
</protein>
<dbReference type="Gene3D" id="3.40.50.880">
    <property type="match status" value="1"/>
</dbReference>
<proteinExistence type="predicted"/>
<evidence type="ECO:0000313" key="1">
    <source>
        <dbReference type="EMBL" id="PWZ73785.1"/>
    </source>
</evidence>
<name>A0A2P4NIF6_STAPS</name>
<reference evidence="1 3" key="1">
    <citation type="journal article" date="2018" name="Vet. Microbiol.">
        <title>Clonal diversity and geographic distribution of methicillin-resistant Staphylococcus pseudintermedius from Australian animals: Discovery of novel sequence types.</title>
        <authorList>
            <person name="Worthing K.A."/>
            <person name="Abraham S."/>
            <person name="Coombs G.W."/>
            <person name="Pang S."/>
            <person name="Saputra S."/>
            <person name="Jordan D."/>
            <person name="Trott D.J."/>
            <person name="Norris J.M."/>
        </authorList>
    </citation>
    <scope>NUCLEOTIDE SEQUENCE [LARGE SCALE GENOMIC DNA]</scope>
    <source>
        <strain evidence="1 3">ST525 1</strain>
    </source>
</reference>
<reference evidence="2 4" key="2">
    <citation type="submission" date="2020-12" db="EMBL/GenBank/DDBJ databases">
        <title>Whole genome sequencing and de novo assembly of Staphylococcus pseudintermedius: a novel pangenome approach to unravel pathogenesis of canine pyoderma.</title>
        <authorList>
            <person name="Ferrer L."/>
            <person name="Perez D."/>
            <person name="Fonticoba R."/>
            <person name="Vines J."/>
            <person name="Fabregas N."/>
            <person name="Madronero S."/>
            <person name="Meroni G."/>
            <person name="Martino P."/>
            <person name="Martinez S."/>
            <person name="Cusco A."/>
            <person name="Migura L."/>
            <person name="Francino O."/>
        </authorList>
    </citation>
    <scope>NUCLEOTIDE SEQUENCE [LARGE SCALE GENOMIC DNA]</scope>
    <source>
        <strain evidence="2 4">HSP080</strain>
    </source>
</reference>
<gene>
    <name evidence="1" type="ORF">DD902_09840</name>
    <name evidence="2" type="ORF">JGZ15_09120</name>
</gene>